<comment type="caution">
    <text evidence="2">The sequence shown here is derived from an EMBL/GenBank/DDBJ whole genome shotgun (WGS) entry which is preliminary data.</text>
</comment>
<sequence length="181" mass="20145">MRWSAMPVMLEEASSEIWAEDLFAPCSTKCWLSCSNDDITDSSGSEICDDEDDDDEEWSSSDSDEEMDGFSFGSDGDVDFWGDQWFWSPCHDDDELAVQSCSDMIVLGDVETSSYVAERLVDYVMPSMDLSSDVDSWIDKYGSSRSQVRFVNVPLSDPCAVDHSLAFVLPSTSRGLFVAVL</sequence>
<evidence type="ECO:0000256" key="1">
    <source>
        <dbReference type="SAM" id="MobiDB-lite"/>
    </source>
</evidence>
<evidence type="ECO:0000313" key="3">
    <source>
        <dbReference type="Proteomes" id="UP001165083"/>
    </source>
</evidence>
<feature type="compositionally biased region" description="Acidic residues" evidence="1">
    <location>
        <begin position="47"/>
        <end position="68"/>
    </location>
</feature>
<dbReference type="OrthoDB" id="125900at2759"/>
<reference evidence="2" key="1">
    <citation type="submission" date="2023-04" db="EMBL/GenBank/DDBJ databases">
        <title>Phytophthora lilii NBRC 32176.</title>
        <authorList>
            <person name="Ichikawa N."/>
            <person name="Sato H."/>
            <person name="Tonouchi N."/>
        </authorList>
    </citation>
    <scope>NUCLEOTIDE SEQUENCE</scope>
    <source>
        <strain evidence="2">NBRC 32176</strain>
    </source>
</reference>
<accession>A0A9W6WPQ6</accession>
<dbReference type="Proteomes" id="UP001165083">
    <property type="component" value="Unassembled WGS sequence"/>
</dbReference>
<proteinExistence type="predicted"/>
<feature type="region of interest" description="Disordered" evidence="1">
    <location>
        <begin position="38"/>
        <end position="68"/>
    </location>
</feature>
<dbReference type="EMBL" id="BSXW01000091">
    <property type="protein sequence ID" value="GMF11864.1"/>
    <property type="molecule type" value="Genomic_DNA"/>
</dbReference>
<organism evidence="2 3">
    <name type="scientific">Phytophthora lilii</name>
    <dbReference type="NCBI Taxonomy" id="2077276"/>
    <lineage>
        <taxon>Eukaryota</taxon>
        <taxon>Sar</taxon>
        <taxon>Stramenopiles</taxon>
        <taxon>Oomycota</taxon>
        <taxon>Peronosporomycetes</taxon>
        <taxon>Peronosporales</taxon>
        <taxon>Peronosporaceae</taxon>
        <taxon>Phytophthora</taxon>
    </lineage>
</organism>
<dbReference type="AlphaFoldDB" id="A0A9W6WPQ6"/>
<protein>
    <submittedName>
        <fullName evidence="2">Unnamed protein product</fullName>
    </submittedName>
</protein>
<evidence type="ECO:0000313" key="2">
    <source>
        <dbReference type="EMBL" id="GMF11864.1"/>
    </source>
</evidence>
<name>A0A9W6WPQ6_9STRA</name>
<gene>
    <name evidence="2" type="ORF">Plil01_000253500</name>
</gene>
<keyword evidence="3" id="KW-1185">Reference proteome</keyword>